<accession>A6JTW8</accession>
<dbReference type="EMBL" id="CH474001">
    <property type="protein sequence ID" value="EDL93331.1"/>
    <property type="molecule type" value="Genomic_DNA"/>
</dbReference>
<reference evidence="3 4" key="1">
    <citation type="submission" date="2005-09" db="EMBL/GenBank/DDBJ databases">
        <authorList>
            <person name="Mural R.J."/>
            <person name="Li P.W."/>
            <person name="Adams M.D."/>
            <person name="Amanatides P.G."/>
            <person name="Baden-Tillson H."/>
            <person name="Barnstead M."/>
            <person name="Chin S.H."/>
            <person name="Dew I."/>
            <person name="Evans C.A."/>
            <person name="Ferriera S."/>
            <person name="Flanigan M."/>
            <person name="Fosler C."/>
            <person name="Glodek A."/>
            <person name="Gu Z."/>
            <person name="Holt R.A."/>
            <person name="Jennings D."/>
            <person name="Kraft C.L."/>
            <person name="Lu F."/>
            <person name="Nguyen T."/>
            <person name="Nusskern D.R."/>
            <person name="Pfannkoch C.M."/>
            <person name="Sitter C."/>
            <person name="Sutton G.G."/>
            <person name="Venter J.C."/>
            <person name="Wang Z."/>
            <person name="Woodage T."/>
            <person name="Zheng X.H."/>
            <person name="Zhong F."/>
        </authorList>
    </citation>
    <scope>NUCLEOTIDE SEQUENCE [LARGE SCALE GENOMIC DNA]</scope>
    <source>
        <strain>BN</strain>
        <strain evidence="4">Sprague-Dawley</strain>
    </source>
</reference>
<feature type="region of interest" description="Disordered" evidence="1">
    <location>
        <begin position="33"/>
        <end position="53"/>
    </location>
</feature>
<feature type="signal peptide" evidence="2">
    <location>
        <begin position="1"/>
        <end position="34"/>
    </location>
</feature>
<keyword evidence="3" id="KW-0223">Dioxygenase</keyword>
<organism evidence="3 4">
    <name type="scientific">Rattus norvegicus</name>
    <name type="common">Rat</name>
    <dbReference type="NCBI Taxonomy" id="10116"/>
    <lineage>
        <taxon>Eukaryota</taxon>
        <taxon>Metazoa</taxon>
        <taxon>Chordata</taxon>
        <taxon>Craniata</taxon>
        <taxon>Vertebrata</taxon>
        <taxon>Euteleostomi</taxon>
        <taxon>Mammalia</taxon>
        <taxon>Eutheria</taxon>
        <taxon>Euarchontoglires</taxon>
        <taxon>Glires</taxon>
        <taxon>Rodentia</taxon>
        <taxon>Myomorpha</taxon>
        <taxon>Muroidea</taxon>
        <taxon>Muridae</taxon>
        <taxon>Murinae</taxon>
        <taxon>Rattus</taxon>
    </lineage>
</organism>
<keyword evidence="3" id="KW-0560">Oxidoreductase</keyword>
<dbReference type="RGD" id="1310377">
    <property type="gene designation" value="Phyhd1"/>
</dbReference>
<feature type="chain" id="PRO_5039953917" evidence="2">
    <location>
        <begin position="35"/>
        <end position="53"/>
    </location>
</feature>
<proteinExistence type="predicted"/>
<evidence type="ECO:0000256" key="2">
    <source>
        <dbReference type="SAM" id="SignalP"/>
    </source>
</evidence>
<protein>
    <submittedName>
        <fullName evidence="3">Phytanoyl-CoA dioxygenase domain containing 1, isoform CRA_c</fullName>
    </submittedName>
</protein>
<evidence type="ECO:0000256" key="1">
    <source>
        <dbReference type="SAM" id="MobiDB-lite"/>
    </source>
</evidence>
<gene>
    <name evidence="3 5" type="primary">Phyhd1</name>
    <name evidence="3" type="ORF">rCG_45916</name>
</gene>
<sequence>MLPTPGPLAATKRASSCMAFFLMLSVTLVHQTGSQEAEMTEQEPKLGERRDFL</sequence>
<dbReference type="GO" id="GO:0051213">
    <property type="term" value="F:dioxygenase activity"/>
    <property type="evidence" value="ECO:0007669"/>
    <property type="project" value="UniProtKB-KW"/>
</dbReference>
<name>A6JTW8_RAT</name>
<dbReference type="AlphaFoldDB" id="A6JTW8"/>
<evidence type="ECO:0000313" key="5">
    <source>
        <dbReference type="RGD" id="1310377"/>
    </source>
</evidence>
<dbReference type="Proteomes" id="UP000234681">
    <property type="component" value="Chromosome 3"/>
</dbReference>
<evidence type="ECO:0000313" key="3">
    <source>
        <dbReference type="EMBL" id="EDL93331.1"/>
    </source>
</evidence>
<feature type="compositionally biased region" description="Basic and acidic residues" evidence="1">
    <location>
        <begin position="42"/>
        <end position="53"/>
    </location>
</feature>
<evidence type="ECO:0000313" key="4">
    <source>
        <dbReference type="Proteomes" id="UP000234681"/>
    </source>
</evidence>
<keyword evidence="2" id="KW-0732">Signal</keyword>